<accession>M1M149</accession>
<feature type="transmembrane region" description="Helical" evidence="1">
    <location>
        <begin position="18"/>
        <end position="37"/>
    </location>
</feature>
<proteinExistence type="predicted"/>
<protein>
    <submittedName>
        <fullName evidence="2">Uncharacterized protein</fullName>
    </submittedName>
</protein>
<keyword evidence="3" id="KW-1185">Reference proteome</keyword>
<dbReference type="HOGENOM" id="CLU_216262_0_0_9"/>
<gene>
    <name evidence="2" type="ORF">Cspa_c55350</name>
</gene>
<dbReference type="EMBL" id="CP004121">
    <property type="protein sequence ID" value="AGF59280.1"/>
    <property type="molecule type" value="Genomic_DNA"/>
</dbReference>
<dbReference type="KEGG" id="csr:Cspa_c55350"/>
<dbReference type="STRING" id="36745.CLSAP_52840"/>
<reference evidence="2 3" key="1">
    <citation type="submission" date="2013-02" db="EMBL/GenBank/DDBJ databases">
        <title>Genome sequence of Clostridium saccharoperbutylacetonicum N1-4(HMT).</title>
        <authorList>
            <person name="Poehlein A."/>
            <person name="Daniel R."/>
        </authorList>
    </citation>
    <scope>NUCLEOTIDE SEQUENCE [LARGE SCALE GENOMIC DNA]</scope>
    <source>
        <strain evidence="3">N1-4(HMT)</strain>
    </source>
</reference>
<evidence type="ECO:0000313" key="3">
    <source>
        <dbReference type="Proteomes" id="UP000011728"/>
    </source>
</evidence>
<evidence type="ECO:0000313" key="2">
    <source>
        <dbReference type="EMBL" id="AGF59280.1"/>
    </source>
</evidence>
<dbReference type="eggNOG" id="ENOG503251E">
    <property type="taxonomic scope" value="Bacteria"/>
</dbReference>
<dbReference type="Proteomes" id="UP000011728">
    <property type="component" value="Chromosome"/>
</dbReference>
<name>M1M149_9CLOT</name>
<keyword evidence="1" id="KW-1133">Transmembrane helix</keyword>
<organism evidence="2 3">
    <name type="scientific">Clostridium saccharoperbutylacetonicum N1-4(HMT)</name>
    <dbReference type="NCBI Taxonomy" id="931276"/>
    <lineage>
        <taxon>Bacteria</taxon>
        <taxon>Bacillati</taxon>
        <taxon>Bacillota</taxon>
        <taxon>Clostridia</taxon>
        <taxon>Eubacteriales</taxon>
        <taxon>Clostridiaceae</taxon>
        <taxon>Clostridium</taxon>
    </lineage>
</organism>
<keyword evidence="1" id="KW-0472">Membrane</keyword>
<dbReference type="AlphaFoldDB" id="M1M149"/>
<evidence type="ECO:0000256" key="1">
    <source>
        <dbReference type="SAM" id="Phobius"/>
    </source>
</evidence>
<keyword evidence="1" id="KW-0812">Transmembrane</keyword>
<dbReference type="RefSeq" id="WP_015395587.1">
    <property type="nucleotide sequence ID" value="NC_020291.1"/>
</dbReference>
<sequence>MKKFINILNKNRDLSRSIILSIVLVSALMAYFFYSAADLPFVYSQF</sequence>
<dbReference type="PATRIC" id="fig|931276.5.peg.5593"/>